<feature type="domain" description="WRKY" evidence="7">
    <location>
        <begin position="114"/>
        <end position="176"/>
    </location>
</feature>
<keyword evidence="4" id="KW-0804">Transcription</keyword>
<feature type="region of interest" description="Disordered" evidence="6">
    <location>
        <begin position="197"/>
        <end position="235"/>
    </location>
</feature>
<gene>
    <name evidence="8" type="ORF">QJS04_geneDACA021587</name>
</gene>
<dbReference type="GO" id="GO:0003700">
    <property type="term" value="F:DNA-binding transcription factor activity"/>
    <property type="evidence" value="ECO:0007669"/>
    <property type="project" value="InterPro"/>
</dbReference>
<dbReference type="Proteomes" id="UP001179952">
    <property type="component" value="Unassembled WGS sequence"/>
</dbReference>
<dbReference type="InterPro" id="IPR044810">
    <property type="entry name" value="WRKY_plant"/>
</dbReference>
<evidence type="ECO:0000256" key="3">
    <source>
        <dbReference type="ARBA" id="ARBA00023125"/>
    </source>
</evidence>
<keyword evidence="5" id="KW-0539">Nucleus</keyword>
<reference evidence="8" key="2">
    <citation type="submission" date="2023-06" db="EMBL/GenBank/DDBJ databases">
        <authorList>
            <person name="Ma L."/>
            <person name="Liu K.-W."/>
            <person name="Li Z."/>
            <person name="Hsiao Y.-Y."/>
            <person name="Qi Y."/>
            <person name="Fu T."/>
            <person name="Tang G."/>
            <person name="Zhang D."/>
            <person name="Sun W.-H."/>
            <person name="Liu D.-K."/>
            <person name="Li Y."/>
            <person name="Chen G.-Z."/>
            <person name="Liu X.-D."/>
            <person name="Liao X.-Y."/>
            <person name="Jiang Y.-T."/>
            <person name="Yu X."/>
            <person name="Hao Y."/>
            <person name="Huang J."/>
            <person name="Zhao X.-W."/>
            <person name="Ke S."/>
            <person name="Chen Y.-Y."/>
            <person name="Wu W.-L."/>
            <person name="Hsu J.-L."/>
            <person name="Lin Y.-F."/>
            <person name="Huang M.-D."/>
            <person name="Li C.-Y."/>
            <person name="Huang L."/>
            <person name="Wang Z.-W."/>
            <person name="Zhao X."/>
            <person name="Zhong W.-Y."/>
            <person name="Peng D.-H."/>
            <person name="Ahmad S."/>
            <person name="Lan S."/>
            <person name="Zhang J.-S."/>
            <person name="Tsai W.-C."/>
            <person name="Van De Peer Y."/>
            <person name="Liu Z.-J."/>
        </authorList>
    </citation>
    <scope>NUCLEOTIDE SEQUENCE</scope>
    <source>
        <strain evidence="8">SCP</strain>
        <tissue evidence="8">Leaves</tissue>
    </source>
</reference>
<keyword evidence="3" id="KW-0238">DNA-binding</keyword>
<evidence type="ECO:0000313" key="9">
    <source>
        <dbReference type="Proteomes" id="UP001179952"/>
    </source>
</evidence>
<dbReference type="AlphaFoldDB" id="A0AAV9B1N8"/>
<protein>
    <submittedName>
        <fullName evidence="8">WRKY transcription factor 49</fullName>
    </submittedName>
</protein>
<name>A0AAV9B1N8_ACOGR</name>
<dbReference type="SMART" id="SM00774">
    <property type="entry name" value="WRKY"/>
    <property type="match status" value="1"/>
</dbReference>
<dbReference type="PANTHER" id="PTHR31221">
    <property type="entry name" value="WRKY TRANSCRIPTION FACTOR PROTEIN 1-RELATED"/>
    <property type="match status" value="1"/>
</dbReference>
<comment type="subcellular location">
    <subcellularLocation>
        <location evidence="1">Nucleus</location>
    </subcellularLocation>
</comment>
<dbReference type="SUPFAM" id="SSF118290">
    <property type="entry name" value="WRKY DNA-binding domain"/>
    <property type="match status" value="1"/>
</dbReference>
<dbReference type="PROSITE" id="PS50811">
    <property type="entry name" value="WRKY"/>
    <property type="match status" value="1"/>
</dbReference>
<evidence type="ECO:0000256" key="4">
    <source>
        <dbReference type="ARBA" id="ARBA00023163"/>
    </source>
</evidence>
<organism evidence="8 9">
    <name type="scientific">Acorus gramineus</name>
    <name type="common">Dwarf sweet flag</name>
    <dbReference type="NCBI Taxonomy" id="55184"/>
    <lineage>
        <taxon>Eukaryota</taxon>
        <taxon>Viridiplantae</taxon>
        <taxon>Streptophyta</taxon>
        <taxon>Embryophyta</taxon>
        <taxon>Tracheophyta</taxon>
        <taxon>Spermatophyta</taxon>
        <taxon>Magnoliopsida</taxon>
        <taxon>Liliopsida</taxon>
        <taxon>Acoraceae</taxon>
        <taxon>Acorus</taxon>
    </lineage>
</organism>
<dbReference type="Pfam" id="PF03106">
    <property type="entry name" value="WRKY"/>
    <property type="match status" value="1"/>
</dbReference>
<feature type="region of interest" description="Disordered" evidence="6">
    <location>
        <begin position="249"/>
        <end position="292"/>
    </location>
</feature>
<evidence type="ECO:0000256" key="1">
    <source>
        <dbReference type="ARBA" id="ARBA00004123"/>
    </source>
</evidence>
<proteinExistence type="predicted"/>
<sequence length="304" mass="33596">MEIDESMLIWSKGSEEDELVRELLDDESPFLVLPRTSATAEPEKSHNSTEPLVNRLISTIYSGPTLGDIESALSINSNNFNFNGQYGLSRQPVSMPEKGFGKVDNKYTLKIKSSGGAMTDDGYKWRKYGQKSIKNSPNPRSYYRCTNPRCSAKKQVERSPDDPDTLVVTYEGLHLHFTYSHFLLNRANHAVAGLATNVPQPQKKTKTNDRPAAVVAPAPPTPPVKEVQMQTRPREGLLEDVVPWLVRKPCNNNNNNSDNNFSSFSSDPSSYSHPSSPPSSSSSSSFSWSPSSAYFDVGVLSSTI</sequence>
<keyword evidence="9" id="KW-1185">Reference proteome</keyword>
<reference evidence="8" key="1">
    <citation type="journal article" date="2023" name="Nat. Commun.">
        <title>Diploid and tetraploid genomes of Acorus and the evolution of monocots.</title>
        <authorList>
            <person name="Ma L."/>
            <person name="Liu K.W."/>
            <person name="Li Z."/>
            <person name="Hsiao Y.Y."/>
            <person name="Qi Y."/>
            <person name="Fu T."/>
            <person name="Tang G.D."/>
            <person name="Zhang D."/>
            <person name="Sun W.H."/>
            <person name="Liu D.K."/>
            <person name="Li Y."/>
            <person name="Chen G.Z."/>
            <person name="Liu X.D."/>
            <person name="Liao X.Y."/>
            <person name="Jiang Y.T."/>
            <person name="Yu X."/>
            <person name="Hao Y."/>
            <person name="Huang J."/>
            <person name="Zhao X.W."/>
            <person name="Ke S."/>
            <person name="Chen Y.Y."/>
            <person name="Wu W.L."/>
            <person name="Hsu J.L."/>
            <person name="Lin Y.F."/>
            <person name="Huang M.D."/>
            <person name="Li C.Y."/>
            <person name="Huang L."/>
            <person name="Wang Z.W."/>
            <person name="Zhao X."/>
            <person name="Zhong W.Y."/>
            <person name="Peng D.H."/>
            <person name="Ahmad S."/>
            <person name="Lan S."/>
            <person name="Zhang J.S."/>
            <person name="Tsai W.C."/>
            <person name="Van de Peer Y."/>
            <person name="Liu Z.J."/>
        </authorList>
    </citation>
    <scope>NUCLEOTIDE SEQUENCE</scope>
    <source>
        <strain evidence="8">SCP</strain>
    </source>
</reference>
<dbReference type="PANTHER" id="PTHR31221:SF42">
    <property type="entry name" value="WRKY TRANSCRIPTION FACTOR 49-RELATED"/>
    <property type="match status" value="1"/>
</dbReference>
<dbReference type="GO" id="GO:0043565">
    <property type="term" value="F:sequence-specific DNA binding"/>
    <property type="evidence" value="ECO:0007669"/>
    <property type="project" value="InterPro"/>
</dbReference>
<dbReference type="GO" id="GO:0005634">
    <property type="term" value="C:nucleus"/>
    <property type="evidence" value="ECO:0007669"/>
    <property type="project" value="UniProtKB-SubCell"/>
</dbReference>
<accession>A0AAV9B1N8</accession>
<dbReference type="InterPro" id="IPR036576">
    <property type="entry name" value="WRKY_dom_sf"/>
</dbReference>
<feature type="compositionally biased region" description="Low complexity" evidence="6">
    <location>
        <begin position="251"/>
        <end position="292"/>
    </location>
</feature>
<dbReference type="InterPro" id="IPR003657">
    <property type="entry name" value="WRKY_dom"/>
</dbReference>
<keyword evidence="2" id="KW-0805">Transcription regulation</keyword>
<evidence type="ECO:0000313" key="8">
    <source>
        <dbReference type="EMBL" id="KAK1270570.1"/>
    </source>
</evidence>
<dbReference type="Gene3D" id="2.20.25.80">
    <property type="entry name" value="WRKY domain"/>
    <property type="match status" value="1"/>
</dbReference>
<evidence type="ECO:0000256" key="5">
    <source>
        <dbReference type="ARBA" id="ARBA00023242"/>
    </source>
</evidence>
<evidence type="ECO:0000256" key="2">
    <source>
        <dbReference type="ARBA" id="ARBA00023015"/>
    </source>
</evidence>
<comment type="caution">
    <text evidence="8">The sequence shown here is derived from an EMBL/GenBank/DDBJ whole genome shotgun (WGS) entry which is preliminary data.</text>
</comment>
<evidence type="ECO:0000259" key="7">
    <source>
        <dbReference type="PROSITE" id="PS50811"/>
    </source>
</evidence>
<evidence type="ECO:0000256" key="6">
    <source>
        <dbReference type="SAM" id="MobiDB-lite"/>
    </source>
</evidence>
<dbReference type="EMBL" id="JAUJYN010000005">
    <property type="protein sequence ID" value="KAK1270570.1"/>
    <property type="molecule type" value="Genomic_DNA"/>
</dbReference>